<evidence type="ECO:0000313" key="1">
    <source>
        <dbReference type="EMBL" id="TQL56588.1"/>
    </source>
</evidence>
<dbReference type="RefSeq" id="WP_142094491.1">
    <property type="nucleotide sequence ID" value="NZ_BAAAMD010000002.1"/>
</dbReference>
<gene>
    <name evidence="1" type="ORF">FB460_2478</name>
</gene>
<organism evidence="1 2">
    <name type="scientific">Propioniferax innocua</name>
    <dbReference type="NCBI Taxonomy" id="1753"/>
    <lineage>
        <taxon>Bacteria</taxon>
        <taxon>Bacillati</taxon>
        <taxon>Actinomycetota</taxon>
        <taxon>Actinomycetes</taxon>
        <taxon>Propionibacteriales</taxon>
        <taxon>Propionibacteriaceae</taxon>
        <taxon>Propioniferax</taxon>
    </lineage>
</organism>
<proteinExistence type="predicted"/>
<dbReference type="AlphaFoldDB" id="A0A542Z8B6"/>
<name>A0A542Z8B6_9ACTN</name>
<reference evidence="1 2" key="1">
    <citation type="submission" date="2019-06" db="EMBL/GenBank/DDBJ databases">
        <title>Sequencing the genomes of 1000 actinobacteria strains.</title>
        <authorList>
            <person name="Klenk H.-P."/>
        </authorList>
    </citation>
    <scope>NUCLEOTIDE SEQUENCE [LARGE SCALE GENOMIC DNA]</scope>
    <source>
        <strain evidence="1 2">DSM 8251</strain>
    </source>
</reference>
<dbReference type="EMBL" id="VFOR01000004">
    <property type="protein sequence ID" value="TQL56588.1"/>
    <property type="molecule type" value="Genomic_DNA"/>
</dbReference>
<protein>
    <recommendedName>
        <fullName evidence="3">Excreted virulence factor EspC (Type VII ESX diderm)</fullName>
    </recommendedName>
</protein>
<evidence type="ECO:0000313" key="2">
    <source>
        <dbReference type="Proteomes" id="UP000316196"/>
    </source>
</evidence>
<accession>A0A542Z8B6</accession>
<evidence type="ECO:0008006" key="3">
    <source>
        <dbReference type="Google" id="ProtNLM"/>
    </source>
</evidence>
<sequence>MRVSPEEIRSTAKIISSSADHWMEAVSSMQQTSASAFGSDDIGSMISSFHQRTHQPSVEYFHEVGHCAHSVGAALDNTGRLYADTEMDNAARAEQVQTLVDAVGRF</sequence>
<comment type="caution">
    <text evidence="1">The sequence shown here is derived from an EMBL/GenBank/DDBJ whole genome shotgun (WGS) entry which is preliminary data.</text>
</comment>
<dbReference type="Proteomes" id="UP000316196">
    <property type="component" value="Unassembled WGS sequence"/>
</dbReference>
<keyword evidence="2" id="KW-1185">Reference proteome</keyword>